<dbReference type="Gene3D" id="3.30.1050.10">
    <property type="entry name" value="SCP2 sterol-binding domain"/>
    <property type="match status" value="1"/>
</dbReference>
<dbReference type="Proteomes" id="UP001454086">
    <property type="component" value="Unassembled WGS sequence"/>
</dbReference>
<dbReference type="GO" id="GO:0016746">
    <property type="term" value="F:acyltransferase activity"/>
    <property type="evidence" value="ECO:0007669"/>
    <property type="project" value="UniProtKB-KW"/>
</dbReference>
<dbReference type="InterPro" id="IPR016181">
    <property type="entry name" value="Acyl_CoA_acyltransferase"/>
</dbReference>
<dbReference type="Pfam" id="PF13527">
    <property type="entry name" value="Acetyltransf_9"/>
    <property type="match status" value="1"/>
</dbReference>
<dbReference type="Gene3D" id="3.40.630.30">
    <property type="match status" value="1"/>
</dbReference>
<evidence type="ECO:0000313" key="2">
    <source>
        <dbReference type="Proteomes" id="UP001454086"/>
    </source>
</evidence>
<keyword evidence="1" id="KW-0808">Transferase</keyword>
<comment type="caution">
    <text evidence="1">The sequence shown here is derived from an EMBL/GenBank/DDBJ whole genome shotgun (WGS) entry which is preliminary data.</text>
</comment>
<proteinExistence type="predicted"/>
<dbReference type="SUPFAM" id="SSF55718">
    <property type="entry name" value="SCP-like"/>
    <property type="match status" value="1"/>
</dbReference>
<keyword evidence="2" id="KW-1185">Reference proteome</keyword>
<name>A0ABV1D3H4_9FIRM</name>
<reference evidence="1 2" key="1">
    <citation type="submission" date="2024-03" db="EMBL/GenBank/DDBJ databases">
        <title>Human intestinal bacterial collection.</title>
        <authorList>
            <person name="Pauvert C."/>
            <person name="Hitch T.C.A."/>
            <person name="Clavel T."/>
        </authorList>
    </citation>
    <scope>NUCLEOTIDE SEQUENCE [LARGE SCALE GENOMIC DNA]</scope>
    <source>
        <strain evidence="1 2">CLA-SR-H021</strain>
    </source>
</reference>
<accession>A0ABV1D3H4</accession>
<gene>
    <name evidence="1" type="ORF">WMQ36_08220</name>
</gene>
<dbReference type="InterPro" id="IPR036527">
    <property type="entry name" value="SCP2_sterol-bd_dom_sf"/>
</dbReference>
<evidence type="ECO:0000313" key="1">
    <source>
        <dbReference type="EMBL" id="MEQ2424957.1"/>
    </source>
</evidence>
<organism evidence="1 2">
    <name type="scientific">Enterocloster hominis</name>
    <name type="common">ex Hitch et al. 2024</name>
    <dbReference type="NCBI Taxonomy" id="1917870"/>
    <lineage>
        <taxon>Bacteria</taxon>
        <taxon>Bacillati</taxon>
        <taxon>Bacillota</taxon>
        <taxon>Clostridia</taxon>
        <taxon>Lachnospirales</taxon>
        <taxon>Lachnospiraceae</taxon>
        <taxon>Enterocloster</taxon>
    </lineage>
</organism>
<dbReference type="EC" id="2.3.1.-" evidence="1"/>
<keyword evidence="1" id="KW-0012">Acyltransferase</keyword>
<sequence length="438" mass="49341">MNRDEYGKCIPLWKEAFPEDSEAFLDYYFGKKILDSQVIVKEDEGGKMLTMAHLNPYKVRVRDRMYVLPYIVGVATASDSRHQGHMRDVLVTMLQDMHEAHTPFCYLMPASPDIYRPFGFVYVFDQPVWTLREDAAAGVRAIGLRLDEAEDDAGEEEAYVAAAEVQTKASGVAMVEMQAKAPDVAAEETQTEEADIAAEEIAYIGTACRCAAYKESPASGRMNLSDWMNRWLGGRFQVYAERDSAYLQMLQAELDSEDGQVYGYLDGQGELAALKAVWGKEKQEQRFLYCDRDEWIQAPEDLPAAKPAIMARITDVAAMAEVISVNEDCPCPRMEVMIRIRDRLVDGNHGLWRWRLGTDGSRLERIEGIGTVEGFGIAEGGSDALVSTEVLELTVEQMTAWLLGYRPLDEIMEADSGEIPYWWRYVQPLKGVFLDEVV</sequence>
<protein>
    <submittedName>
        <fullName evidence="1">GNAT family N-acetyltransferase</fullName>
        <ecNumber evidence="1">2.3.1.-</ecNumber>
    </submittedName>
</protein>
<dbReference type="EMBL" id="JBBMFM010000021">
    <property type="protein sequence ID" value="MEQ2424957.1"/>
    <property type="molecule type" value="Genomic_DNA"/>
</dbReference>
<dbReference type="InterPro" id="IPR051554">
    <property type="entry name" value="Acetyltransferase_Eis"/>
</dbReference>
<dbReference type="PANTHER" id="PTHR37817">
    <property type="entry name" value="N-ACETYLTRANSFERASE EIS"/>
    <property type="match status" value="1"/>
</dbReference>
<dbReference type="PANTHER" id="PTHR37817:SF1">
    <property type="entry name" value="N-ACETYLTRANSFERASE EIS"/>
    <property type="match status" value="1"/>
</dbReference>
<dbReference type="SUPFAM" id="SSF55729">
    <property type="entry name" value="Acyl-CoA N-acyltransferases (Nat)"/>
    <property type="match status" value="1"/>
</dbReference>